<evidence type="ECO:0000313" key="4">
    <source>
        <dbReference type="Proteomes" id="UP000636709"/>
    </source>
</evidence>
<dbReference type="EMBL" id="JACEFO010001825">
    <property type="protein sequence ID" value="KAF8700850.1"/>
    <property type="molecule type" value="Genomic_DNA"/>
</dbReference>
<evidence type="ECO:0000313" key="2">
    <source>
        <dbReference type="EMBL" id="KAF8669487.1"/>
    </source>
</evidence>
<sequence>MIRPLRPAIPAPPPPPAAAPGAAGRARRPLPSPSRRHRGERGAHPRARCRRRRIVGLAAASAPPCGLRRCCPRAIRRGVRWSGFDSTARGGSTCSERQN</sequence>
<dbReference type="EMBL" id="JACEFO010002270">
    <property type="protein sequence ID" value="KAF8669487.1"/>
    <property type="molecule type" value="Genomic_DNA"/>
</dbReference>
<name>A0A835AQG1_9POAL</name>
<proteinExistence type="predicted"/>
<protein>
    <submittedName>
        <fullName evidence="2">Uncharacterized protein</fullName>
    </submittedName>
</protein>
<evidence type="ECO:0000256" key="1">
    <source>
        <dbReference type="SAM" id="MobiDB-lite"/>
    </source>
</evidence>
<dbReference type="Proteomes" id="UP000636709">
    <property type="component" value="Unassembled WGS sequence"/>
</dbReference>
<feature type="region of interest" description="Disordered" evidence="1">
    <location>
        <begin position="1"/>
        <end position="48"/>
    </location>
</feature>
<organism evidence="2 4">
    <name type="scientific">Digitaria exilis</name>
    <dbReference type="NCBI Taxonomy" id="1010633"/>
    <lineage>
        <taxon>Eukaryota</taxon>
        <taxon>Viridiplantae</taxon>
        <taxon>Streptophyta</taxon>
        <taxon>Embryophyta</taxon>
        <taxon>Tracheophyta</taxon>
        <taxon>Spermatophyta</taxon>
        <taxon>Magnoliopsida</taxon>
        <taxon>Liliopsida</taxon>
        <taxon>Poales</taxon>
        <taxon>Poaceae</taxon>
        <taxon>PACMAD clade</taxon>
        <taxon>Panicoideae</taxon>
        <taxon>Panicodae</taxon>
        <taxon>Paniceae</taxon>
        <taxon>Anthephorinae</taxon>
        <taxon>Digitaria</taxon>
    </lineage>
</organism>
<reference evidence="2" key="1">
    <citation type="submission" date="2020-07" db="EMBL/GenBank/DDBJ databases">
        <title>Genome sequence and genetic diversity analysis of an under-domesticated orphan crop, white fonio (Digitaria exilis).</title>
        <authorList>
            <person name="Bennetzen J.L."/>
            <person name="Chen S."/>
            <person name="Ma X."/>
            <person name="Wang X."/>
            <person name="Yssel A.E.J."/>
            <person name="Chaluvadi S.R."/>
            <person name="Johnson M."/>
            <person name="Gangashetty P."/>
            <person name="Hamidou F."/>
            <person name="Sanogo M.D."/>
            <person name="Zwaenepoel A."/>
            <person name="Wallace J."/>
            <person name="Van De Peer Y."/>
            <person name="Van Deynze A."/>
        </authorList>
    </citation>
    <scope>NUCLEOTIDE SEQUENCE</scope>
    <source>
        <tissue evidence="2">Leaves</tissue>
    </source>
</reference>
<feature type="compositionally biased region" description="Pro residues" evidence="1">
    <location>
        <begin position="7"/>
        <end position="18"/>
    </location>
</feature>
<feature type="compositionally biased region" description="Basic residues" evidence="1">
    <location>
        <begin position="34"/>
        <end position="48"/>
    </location>
</feature>
<dbReference type="OrthoDB" id="714436at2759"/>
<comment type="caution">
    <text evidence="2">The sequence shown here is derived from an EMBL/GenBank/DDBJ whole genome shotgun (WGS) entry which is preliminary data.</text>
</comment>
<evidence type="ECO:0000313" key="3">
    <source>
        <dbReference type="EMBL" id="KAF8700850.1"/>
    </source>
</evidence>
<accession>A0A835AQG1</accession>
<keyword evidence="4" id="KW-1185">Reference proteome</keyword>
<gene>
    <name evidence="3" type="ORF">HU200_034216</name>
    <name evidence="2" type="ORF">HU200_051288</name>
</gene>
<dbReference type="AlphaFoldDB" id="A0A835AQG1"/>